<evidence type="ECO:0000256" key="9">
    <source>
        <dbReference type="ARBA" id="ARBA00059620"/>
    </source>
</evidence>
<evidence type="ECO:0000256" key="10">
    <source>
        <dbReference type="ARBA" id="ARBA00068717"/>
    </source>
</evidence>
<dbReference type="GO" id="GO:0005811">
    <property type="term" value="C:lipid droplet"/>
    <property type="evidence" value="ECO:0007669"/>
    <property type="project" value="TreeGrafter"/>
</dbReference>
<dbReference type="EMBL" id="JAFNEN010000568">
    <property type="protein sequence ID" value="KAG8180315.1"/>
    <property type="molecule type" value="Genomic_DNA"/>
</dbReference>
<evidence type="ECO:0000256" key="4">
    <source>
        <dbReference type="ARBA" id="ARBA00022857"/>
    </source>
</evidence>
<organism evidence="14 15">
    <name type="scientific">Oedothorax gibbosus</name>
    <dbReference type="NCBI Taxonomy" id="931172"/>
    <lineage>
        <taxon>Eukaryota</taxon>
        <taxon>Metazoa</taxon>
        <taxon>Ecdysozoa</taxon>
        <taxon>Arthropoda</taxon>
        <taxon>Chelicerata</taxon>
        <taxon>Arachnida</taxon>
        <taxon>Araneae</taxon>
        <taxon>Araneomorphae</taxon>
        <taxon>Entelegynae</taxon>
        <taxon>Araneoidea</taxon>
        <taxon>Linyphiidae</taxon>
        <taxon>Erigoninae</taxon>
        <taxon>Oedothorax</taxon>
    </lineage>
</organism>
<dbReference type="GO" id="GO:0052650">
    <property type="term" value="F:all-trans-retinol dehydrogenase (NADP+) activity"/>
    <property type="evidence" value="ECO:0007669"/>
    <property type="project" value="UniProtKB-ARBA"/>
</dbReference>
<keyword evidence="7" id="KW-0443">Lipid metabolism</keyword>
<keyword evidence="15" id="KW-1185">Reference proteome</keyword>
<dbReference type="InterPro" id="IPR002347">
    <property type="entry name" value="SDR_fam"/>
</dbReference>
<dbReference type="GO" id="GO:0016020">
    <property type="term" value="C:membrane"/>
    <property type="evidence" value="ECO:0007669"/>
    <property type="project" value="UniProtKB-SubCell"/>
</dbReference>
<dbReference type="PANTHER" id="PTHR24322">
    <property type="entry name" value="PKSB"/>
    <property type="match status" value="1"/>
</dbReference>
<evidence type="ECO:0000256" key="5">
    <source>
        <dbReference type="ARBA" id="ARBA00022989"/>
    </source>
</evidence>
<dbReference type="Proteomes" id="UP000827092">
    <property type="component" value="Unassembled WGS sequence"/>
</dbReference>
<keyword evidence="5 13" id="KW-1133">Transmembrane helix</keyword>
<dbReference type="PANTHER" id="PTHR24322:SF736">
    <property type="entry name" value="RETINOL DEHYDROGENASE 10"/>
    <property type="match status" value="1"/>
</dbReference>
<dbReference type="Pfam" id="PF00106">
    <property type="entry name" value="adh_short"/>
    <property type="match status" value="1"/>
</dbReference>
<sequence>MGSTIPTKFVTKIQDLFPKEIQVFLAVMSAFHLVFYGYAMDILSFLLPRHFPKAKKDISDQTVLITGAGSGLGRQTAIEFSKFCSKLVLLDLNVPSLLDTKELLDGRTEVFLYKCDVSNREMVYEVAERVKKEAGKVDILVNNAGIVNGQKFLDIPDEILSKTMEVNMLSHFWTILITGAGSGLGRQLAIEFSKHSVCLVLLDLNRSSMFDTEKLLDRSSRTFVYDCDVSDRHKVYEVAKTIEEEVGKVDILVNNAGIVSGSKFLDTPDETILKTVGVNMLAHFWTCKAFLPAMMSSNKGHVVCIASQAGVSGLPRLSDYCASKFGAVGFMESLVLELAAQKLDGVKVTMVCPSLISTGLFEGSKPPLTVLMTPEYVSKEIVTAVLEDQEFLLLPRWSYIIMLLKWTMPRCAVKRFYENSGLLEFMDTFQGREVNANQTEKPITGK</sequence>
<reference evidence="14 15" key="1">
    <citation type="journal article" date="2022" name="Nat. Ecol. Evol.">
        <title>A masculinizing supergene underlies an exaggerated male reproductive morph in a spider.</title>
        <authorList>
            <person name="Hendrickx F."/>
            <person name="De Corte Z."/>
            <person name="Sonet G."/>
            <person name="Van Belleghem S.M."/>
            <person name="Kostlbacher S."/>
            <person name="Vangestel C."/>
        </authorList>
    </citation>
    <scope>NUCLEOTIDE SEQUENCE [LARGE SCALE GENOMIC DNA]</scope>
    <source>
        <strain evidence="14">W744_W776</strain>
    </source>
</reference>
<proteinExistence type="inferred from homology"/>
<name>A0AAV6U7V1_9ARAC</name>
<dbReference type="CDD" id="cd05339">
    <property type="entry name" value="17beta-HSDXI-like_SDR_c"/>
    <property type="match status" value="1"/>
</dbReference>
<comment type="similarity">
    <text evidence="2 12">Belongs to the short-chain dehydrogenases/reductases (SDR) family.</text>
</comment>
<comment type="function">
    <text evidence="9">Catalyzes the reduction of all-trans-retinal to all-trans-retinol in the presence of NADPH.</text>
</comment>
<comment type="caution">
    <text evidence="14">The sequence shown here is derived from an EMBL/GenBank/DDBJ whole genome shotgun (WGS) entry which is preliminary data.</text>
</comment>
<evidence type="ECO:0000256" key="7">
    <source>
        <dbReference type="ARBA" id="ARBA00023098"/>
    </source>
</evidence>
<dbReference type="SUPFAM" id="SSF51735">
    <property type="entry name" value="NAD(P)-binding Rossmann-fold domains"/>
    <property type="match status" value="2"/>
</dbReference>
<evidence type="ECO:0000256" key="13">
    <source>
        <dbReference type="SAM" id="Phobius"/>
    </source>
</evidence>
<comment type="subcellular location">
    <subcellularLocation>
        <location evidence="1">Membrane</location>
        <topology evidence="1">Multi-pass membrane protein</topology>
    </subcellularLocation>
</comment>
<evidence type="ECO:0000256" key="11">
    <source>
        <dbReference type="ARBA" id="ARBA00082544"/>
    </source>
</evidence>
<dbReference type="AlphaFoldDB" id="A0AAV6U7V1"/>
<evidence type="ECO:0000313" key="14">
    <source>
        <dbReference type="EMBL" id="KAG8180315.1"/>
    </source>
</evidence>
<dbReference type="Pfam" id="PF13561">
    <property type="entry name" value="adh_short_C2"/>
    <property type="match status" value="1"/>
</dbReference>
<dbReference type="Gene3D" id="3.40.50.720">
    <property type="entry name" value="NAD(P)-binding Rossmann-like Domain"/>
    <property type="match status" value="2"/>
</dbReference>
<evidence type="ECO:0000256" key="1">
    <source>
        <dbReference type="ARBA" id="ARBA00004141"/>
    </source>
</evidence>
<dbReference type="PRINTS" id="PR00081">
    <property type="entry name" value="GDHRDH"/>
</dbReference>
<evidence type="ECO:0000313" key="15">
    <source>
        <dbReference type="Proteomes" id="UP000827092"/>
    </source>
</evidence>
<protein>
    <recommendedName>
        <fullName evidence="10">Short-chain dehydrogenase/reductase 3</fullName>
    </recommendedName>
    <alternativeName>
        <fullName evidence="11">Retinal short-chain dehydrogenase/reductase 1</fullName>
    </alternativeName>
</protein>
<dbReference type="PRINTS" id="PR00080">
    <property type="entry name" value="SDRFAMILY"/>
</dbReference>
<dbReference type="FunFam" id="3.40.50.720:FF:000131">
    <property type="entry name" value="Short-chain dehydrogenase/reductase 3"/>
    <property type="match status" value="1"/>
</dbReference>
<evidence type="ECO:0000256" key="12">
    <source>
        <dbReference type="RuleBase" id="RU000363"/>
    </source>
</evidence>
<keyword evidence="3 13" id="KW-0812">Transmembrane</keyword>
<gene>
    <name evidence="14" type="ORF">JTE90_028864</name>
</gene>
<evidence type="ECO:0000256" key="6">
    <source>
        <dbReference type="ARBA" id="ARBA00023002"/>
    </source>
</evidence>
<feature type="transmembrane region" description="Helical" evidence="13">
    <location>
        <begin position="23"/>
        <end position="47"/>
    </location>
</feature>
<evidence type="ECO:0000256" key="2">
    <source>
        <dbReference type="ARBA" id="ARBA00006484"/>
    </source>
</evidence>
<evidence type="ECO:0000256" key="3">
    <source>
        <dbReference type="ARBA" id="ARBA00022692"/>
    </source>
</evidence>
<keyword evidence="6" id="KW-0560">Oxidoreductase</keyword>
<accession>A0AAV6U7V1</accession>
<evidence type="ECO:0000256" key="8">
    <source>
        <dbReference type="ARBA" id="ARBA00023136"/>
    </source>
</evidence>
<keyword evidence="8 13" id="KW-0472">Membrane</keyword>
<dbReference type="InterPro" id="IPR036291">
    <property type="entry name" value="NAD(P)-bd_dom_sf"/>
</dbReference>
<keyword evidence="4" id="KW-0521">NADP</keyword>